<accession>A0A4S8HVG2</accession>
<protein>
    <submittedName>
        <fullName evidence="1">Uncharacterized protein</fullName>
    </submittedName>
</protein>
<keyword evidence="2" id="KW-1185">Reference proteome</keyword>
<evidence type="ECO:0000313" key="1">
    <source>
        <dbReference type="EMBL" id="THU39590.1"/>
    </source>
</evidence>
<comment type="caution">
    <text evidence="1">The sequence shown here is derived from an EMBL/GenBank/DDBJ whole genome shotgun (WGS) entry which is preliminary data.</text>
</comment>
<gene>
    <name evidence="1" type="ORF">FAM09_13900</name>
</gene>
<dbReference type="Proteomes" id="UP000306918">
    <property type="component" value="Unassembled WGS sequence"/>
</dbReference>
<dbReference type="OrthoDB" id="669211at2"/>
<organism evidence="1 2">
    <name type="scientific">Niastella caeni</name>
    <dbReference type="NCBI Taxonomy" id="2569763"/>
    <lineage>
        <taxon>Bacteria</taxon>
        <taxon>Pseudomonadati</taxon>
        <taxon>Bacteroidota</taxon>
        <taxon>Chitinophagia</taxon>
        <taxon>Chitinophagales</taxon>
        <taxon>Chitinophagaceae</taxon>
        <taxon>Niastella</taxon>
    </lineage>
</organism>
<proteinExistence type="predicted"/>
<sequence>MEKNQIPVYFNSFDLHYIPLPENYSILPITALGPQPAAYAQGTFEMLYVTIAIPVSGQHTLIQPEGIGLTMSDLPKTYMFRCTFAMGSDQANVQARLALIGFSVCMPRGVAKDDLVQLSIYVIPDPKKPDDNVGKVVMDANILPTWP</sequence>
<dbReference type="RefSeq" id="WP_136577722.1">
    <property type="nucleotide sequence ID" value="NZ_STFF01000003.1"/>
</dbReference>
<evidence type="ECO:0000313" key="2">
    <source>
        <dbReference type="Proteomes" id="UP000306918"/>
    </source>
</evidence>
<dbReference type="EMBL" id="STFF01000003">
    <property type="protein sequence ID" value="THU39590.1"/>
    <property type="molecule type" value="Genomic_DNA"/>
</dbReference>
<dbReference type="AlphaFoldDB" id="A0A4S8HVG2"/>
<name>A0A4S8HVG2_9BACT</name>
<reference evidence="1 2" key="1">
    <citation type="submission" date="2019-04" db="EMBL/GenBank/DDBJ databases">
        <title>Niastella caeni sp. nov., isolated from activated sludge.</title>
        <authorList>
            <person name="Sheng M."/>
        </authorList>
    </citation>
    <scope>NUCLEOTIDE SEQUENCE [LARGE SCALE GENOMIC DNA]</scope>
    <source>
        <strain evidence="1 2">HX-2-15</strain>
    </source>
</reference>